<feature type="binding site" evidence="14">
    <location>
        <begin position="58"/>
        <end position="61"/>
    </location>
    <ligand>
        <name>GTP</name>
        <dbReference type="ChEBI" id="CHEBI:37565"/>
        <label>1</label>
    </ligand>
</feature>
<dbReference type="InterPro" id="IPR006073">
    <property type="entry name" value="GTP-bd"/>
</dbReference>
<dbReference type="Pfam" id="PF02421">
    <property type="entry name" value="FeoB_N"/>
    <property type="match status" value="1"/>
</dbReference>
<gene>
    <name evidence="19" type="ORF">BECKH772A_GA0070896_1000338</name>
    <name evidence="20" type="ORF">BECKH772B_GA0070898_1000338</name>
    <name evidence="21" type="ORF">BECKH772C_GA0070978_1000338</name>
</gene>
<dbReference type="CDD" id="cd01879">
    <property type="entry name" value="FeoB"/>
    <property type="match status" value="1"/>
</dbReference>
<organism evidence="20">
    <name type="scientific">Candidatus Kentrum eta</name>
    <dbReference type="NCBI Taxonomy" id="2126337"/>
    <lineage>
        <taxon>Bacteria</taxon>
        <taxon>Pseudomonadati</taxon>
        <taxon>Pseudomonadota</taxon>
        <taxon>Gammaproteobacteria</taxon>
        <taxon>Candidatus Kentrum</taxon>
    </lineage>
</organism>
<feature type="region of interest" description="Disordered" evidence="17">
    <location>
        <begin position="200"/>
        <end position="224"/>
    </location>
</feature>
<protein>
    <recommendedName>
        <fullName evidence="13 16">Ferrous iron transport protein B</fullName>
    </recommendedName>
</protein>
<dbReference type="GO" id="GO:0015093">
    <property type="term" value="F:ferrous iron transmembrane transporter activity"/>
    <property type="evidence" value="ECO:0007669"/>
    <property type="project" value="UniProtKB-UniRule"/>
</dbReference>
<feature type="domain" description="FeoB-type G" evidence="18">
    <location>
        <begin position="5"/>
        <end position="171"/>
    </location>
</feature>
<sequence length="795" mass="85724">MSATGHVIGVVGNPNCGKTTLFNGLTGAKQQIGNWPGVTVEKLTGAYQHQGVAIEVVDLPGIYSIDIHPDETALDERIARDFILSHQADLIVNILDASNIQRNLYLTTELLEMHVPVLVVLNMMDVAKSRGIAIDIPKLERRLGCPVFPIVAKHGKGIPEMKSAINRAVDEGRISTLSLPYPEAVERALWELSPLIEDSRRARGRADTPRPMAGDSPTTDDESARRHRWLALKLIEGDPIVVEMAGGAAATAAVRLTTTIEKQTGEEADILIADSRYGFINDLTGRVLTRADEVRRQVSEHIDHVVLNRILGIPIFLAVMYLMFLFTINLGGAFIDFFDQFAGALFVEGLGAWMGSVGSPDWLTTLVAKGIGSGIRVVATFIPIIGFLYLFLSVLEDSGYMARAAFVMDRLMRTMGLPGKAFVPMIVGFGCNVPAIMATRTLENPRDRALTILMTPFMSCGARLPVYALFGAAFFPVGGQNLVFGLYLIGIAVAVFTGLIIKHTLLPVEASYFVMELPRYHLPALKSVLLHTWDRLKNFLFRAGKIIVPMVMIINLMNAIGTDGSFHNEDTDNSVLSQVGRALTPAFAPMGITQDNWPATVGVLTGVMAKEVVVGTLDAIYGGLSETDGPAGPAEQAPSEDFRLWADIRAAFGTLPTNLAGLLENVTDPLGIHIGDLSDAQRAASEQAVALGTFGAMATRFDGKAGAFAYLLFILMYFPCAAATAAIHRETSLGWAGFVGAWTTGLGYGAATLFYQAATFSEHPMASASWLLAITGLFGLLVLGLRRFGSVKWGV</sequence>
<dbReference type="InterPro" id="IPR005225">
    <property type="entry name" value="Small_GTP-bd"/>
</dbReference>
<name>A0A450UAG3_9GAMM</name>
<comment type="function">
    <text evidence="16">Probable transporter of a GTP-driven Fe(2+) uptake system.</text>
</comment>
<dbReference type="SUPFAM" id="SSF52540">
    <property type="entry name" value="P-loop containing nucleoside triphosphate hydrolases"/>
    <property type="match status" value="1"/>
</dbReference>
<evidence type="ECO:0000256" key="17">
    <source>
        <dbReference type="SAM" id="MobiDB-lite"/>
    </source>
</evidence>
<feature type="binding site" evidence="15">
    <location>
        <position position="27"/>
    </location>
    <ligand>
        <name>Mg(2+)</name>
        <dbReference type="ChEBI" id="CHEBI:18420"/>
        <label>2</label>
    </ligand>
</feature>
<dbReference type="PROSITE" id="PS51711">
    <property type="entry name" value="G_FEOB"/>
    <property type="match status" value="1"/>
</dbReference>
<dbReference type="InterPro" id="IPR003373">
    <property type="entry name" value="Fe2_transport_prot-B"/>
</dbReference>
<evidence type="ECO:0000313" key="19">
    <source>
        <dbReference type="EMBL" id="VFJ87475.1"/>
    </source>
</evidence>
<keyword evidence="6 16" id="KW-0812">Transmembrane</keyword>
<evidence type="ECO:0000256" key="9">
    <source>
        <dbReference type="ARBA" id="ARBA00023004"/>
    </source>
</evidence>
<dbReference type="Pfam" id="PF07664">
    <property type="entry name" value="FeoB_C"/>
    <property type="match status" value="1"/>
</dbReference>
<evidence type="ECO:0000256" key="3">
    <source>
        <dbReference type="ARBA" id="ARBA00022475"/>
    </source>
</evidence>
<keyword evidence="8 16" id="KW-1133">Transmembrane helix</keyword>
<feature type="transmembrane region" description="Helical" evidence="16">
    <location>
        <begin position="449"/>
        <end position="470"/>
    </location>
</feature>
<evidence type="ECO:0000256" key="12">
    <source>
        <dbReference type="ARBA" id="ARBA00023136"/>
    </source>
</evidence>
<evidence type="ECO:0000259" key="18">
    <source>
        <dbReference type="PROSITE" id="PS51711"/>
    </source>
</evidence>
<evidence type="ECO:0000256" key="1">
    <source>
        <dbReference type="ARBA" id="ARBA00004429"/>
    </source>
</evidence>
<feature type="binding site" evidence="14">
    <location>
        <begin position="12"/>
        <end position="19"/>
    </location>
    <ligand>
        <name>GTP</name>
        <dbReference type="ChEBI" id="CHEBI:37565"/>
        <label>1</label>
    </ligand>
</feature>
<evidence type="ECO:0000256" key="7">
    <source>
        <dbReference type="ARBA" id="ARBA00022741"/>
    </source>
</evidence>
<evidence type="ECO:0000256" key="16">
    <source>
        <dbReference type="RuleBase" id="RU362098"/>
    </source>
</evidence>
<dbReference type="NCBIfam" id="TIGR00231">
    <property type="entry name" value="small_GTP"/>
    <property type="match status" value="1"/>
</dbReference>
<comment type="similarity">
    <text evidence="16">Belongs to the TRAFAC class TrmE-Era-EngA-EngB-Septin-like GTPase superfamily. FeoB GTPase (TC 9.A.8) family.</text>
</comment>
<dbReference type="InterPro" id="IPR030389">
    <property type="entry name" value="G_FEOB_dom"/>
</dbReference>
<comment type="subcellular location">
    <subcellularLocation>
        <location evidence="1 16">Cell inner membrane</location>
        <topology evidence="1 16">Multi-pass membrane protein</topology>
    </subcellularLocation>
</comment>
<evidence type="ECO:0000256" key="4">
    <source>
        <dbReference type="ARBA" id="ARBA00022496"/>
    </source>
</evidence>
<dbReference type="InterPro" id="IPR027417">
    <property type="entry name" value="P-loop_NTPase"/>
</dbReference>
<dbReference type="PRINTS" id="PR00326">
    <property type="entry name" value="GTP1OBG"/>
</dbReference>
<keyword evidence="10" id="KW-0406">Ion transport</keyword>
<evidence type="ECO:0000256" key="13">
    <source>
        <dbReference type="NCBIfam" id="TIGR00437"/>
    </source>
</evidence>
<feature type="binding site" evidence="14">
    <location>
        <begin position="122"/>
        <end position="125"/>
    </location>
    <ligand>
        <name>GTP</name>
        <dbReference type="ChEBI" id="CHEBI:37565"/>
        <label>1</label>
    </ligand>
</feature>
<dbReference type="InterPro" id="IPR041069">
    <property type="entry name" value="FeoB_Cyto"/>
</dbReference>
<dbReference type="Pfam" id="PF07670">
    <property type="entry name" value="Gate"/>
    <property type="match status" value="2"/>
</dbReference>
<dbReference type="NCBIfam" id="TIGR00437">
    <property type="entry name" value="feoB"/>
    <property type="match status" value="1"/>
</dbReference>
<reference evidence="20" key="1">
    <citation type="submission" date="2019-02" db="EMBL/GenBank/DDBJ databases">
        <authorList>
            <person name="Gruber-Vodicka R. H."/>
            <person name="Seah K. B. B."/>
        </authorList>
    </citation>
    <scope>NUCLEOTIDE SEQUENCE</scope>
    <source>
        <strain evidence="21">BECK_SA2B12</strain>
        <strain evidence="19">BECK_SA2B15</strain>
        <strain evidence="20">BECK_SA2B20</strain>
    </source>
</reference>
<keyword evidence="15" id="KW-0460">Magnesium</keyword>
<evidence type="ECO:0000256" key="15">
    <source>
        <dbReference type="PIRSR" id="PIRSR603373-2"/>
    </source>
</evidence>
<dbReference type="Gene3D" id="3.40.50.300">
    <property type="entry name" value="P-loop containing nucleotide triphosphate hydrolases"/>
    <property type="match status" value="1"/>
</dbReference>
<keyword evidence="7 14" id="KW-0547">Nucleotide-binding</keyword>
<keyword evidence="9 16" id="KW-0408">Iron</keyword>
<dbReference type="GO" id="GO:0046872">
    <property type="term" value="F:metal ion binding"/>
    <property type="evidence" value="ECO:0007669"/>
    <property type="project" value="UniProtKB-KW"/>
</dbReference>
<keyword evidence="5" id="KW-0997">Cell inner membrane</keyword>
<feature type="binding site" evidence="14">
    <location>
        <begin position="37"/>
        <end position="41"/>
    </location>
    <ligand>
        <name>GTP</name>
        <dbReference type="ChEBI" id="CHEBI:37565"/>
        <label>1</label>
    </ligand>
</feature>
<dbReference type="Pfam" id="PF17910">
    <property type="entry name" value="FeoB_Cyto"/>
    <property type="match status" value="1"/>
</dbReference>
<keyword evidence="2 16" id="KW-0813">Transport</keyword>
<keyword evidence="15" id="KW-0479">Metal-binding</keyword>
<evidence type="ECO:0000313" key="20">
    <source>
        <dbReference type="EMBL" id="VFJ89107.1"/>
    </source>
</evidence>
<dbReference type="PANTHER" id="PTHR43185:SF1">
    <property type="entry name" value="FE(2+) TRANSPORTER FEOB"/>
    <property type="match status" value="1"/>
</dbReference>
<feature type="binding site" evidence="15">
    <location>
        <position position="23"/>
    </location>
    <ligand>
        <name>Mg(2+)</name>
        <dbReference type="ChEBI" id="CHEBI:18420"/>
        <label>2</label>
    </ligand>
</feature>
<dbReference type="GO" id="GO:0005525">
    <property type="term" value="F:GTP binding"/>
    <property type="evidence" value="ECO:0007669"/>
    <property type="project" value="UniProtKB-KW"/>
</dbReference>
<evidence type="ECO:0000256" key="10">
    <source>
        <dbReference type="ARBA" id="ARBA00023065"/>
    </source>
</evidence>
<accession>A0A450UAG3</accession>
<dbReference type="InterPro" id="IPR050860">
    <property type="entry name" value="FeoB_GTPase"/>
</dbReference>
<feature type="transmembrane region" description="Helical" evidence="16">
    <location>
        <begin position="767"/>
        <end position="785"/>
    </location>
</feature>
<evidence type="ECO:0000313" key="21">
    <source>
        <dbReference type="EMBL" id="VFJ95795.1"/>
    </source>
</evidence>
<feature type="transmembrane region" description="Helical" evidence="16">
    <location>
        <begin position="375"/>
        <end position="395"/>
    </location>
</feature>
<dbReference type="InterPro" id="IPR011640">
    <property type="entry name" value="Fe2_transport_prot_B_C"/>
</dbReference>
<keyword evidence="12 16" id="KW-0472">Membrane</keyword>
<dbReference type="AlphaFoldDB" id="A0A450UAG3"/>
<feature type="transmembrane region" description="Helical" evidence="16">
    <location>
        <begin position="341"/>
        <end position="363"/>
    </location>
</feature>
<feature type="binding site" evidence="15">
    <location>
        <position position="26"/>
    </location>
    <ligand>
        <name>Mg(2+)</name>
        <dbReference type="ChEBI" id="CHEBI:18420"/>
        <label>2</label>
    </ligand>
</feature>
<evidence type="ECO:0000256" key="14">
    <source>
        <dbReference type="PIRSR" id="PIRSR603373-1"/>
    </source>
</evidence>
<feature type="binding site" evidence="15">
    <location>
        <position position="24"/>
    </location>
    <ligand>
        <name>Mg(2+)</name>
        <dbReference type="ChEBI" id="CHEBI:18420"/>
        <label>2</label>
    </ligand>
</feature>
<dbReference type="EMBL" id="CAADFG010000003">
    <property type="protein sequence ID" value="VFJ87475.1"/>
    <property type="molecule type" value="Genomic_DNA"/>
</dbReference>
<dbReference type="FunFam" id="3.40.50.300:FF:000426">
    <property type="entry name" value="Ferrous iron transport protein B"/>
    <property type="match status" value="1"/>
</dbReference>
<feature type="transmembrane region" description="Helical" evidence="16">
    <location>
        <begin position="707"/>
        <end position="727"/>
    </location>
</feature>
<feature type="transmembrane region" description="Helical" evidence="16">
    <location>
        <begin position="310"/>
        <end position="335"/>
    </location>
</feature>
<evidence type="ECO:0000256" key="6">
    <source>
        <dbReference type="ARBA" id="ARBA00022692"/>
    </source>
</evidence>
<feature type="transmembrane region" description="Helical" evidence="16">
    <location>
        <begin position="482"/>
        <end position="501"/>
    </location>
</feature>
<keyword evidence="4 16" id="KW-0410">Iron transport</keyword>
<keyword evidence="3" id="KW-1003">Cell membrane</keyword>
<feature type="transmembrane region" description="Helical" evidence="16">
    <location>
        <begin position="733"/>
        <end position="755"/>
    </location>
</feature>
<keyword evidence="11 14" id="KW-0342">GTP-binding</keyword>
<evidence type="ECO:0000256" key="11">
    <source>
        <dbReference type="ARBA" id="ARBA00023134"/>
    </source>
</evidence>
<evidence type="ECO:0000256" key="5">
    <source>
        <dbReference type="ARBA" id="ARBA00022519"/>
    </source>
</evidence>
<evidence type="ECO:0000256" key="8">
    <source>
        <dbReference type="ARBA" id="ARBA00022989"/>
    </source>
</evidence>
<feature type="transmembrane region" description="Helical" evidence="16">
    <location>
        <begin position="415"/>
        <end position="437"/>
    </location>
</feature>
<dbReference type="EMBL" id="CAADFJ010000003">
    <property type="protein sequence ID" value="VFJ95795.1"/>
    <property type="molecule type" value="Genomic_DNA"/>
</dbReference>
<dbReference type="NCBIfam" id="NF007105">
    <property type="entry name" value="PRK09554.1"/>
    <property type="match status" value="1"/>
</dbReference>
<dbReference type="Gene3D" id="1.10.287.1770">
    <property type="match status" value="1"/>
</dbReference>
<dbReference type="GO" id="GO:0005886">
    <property type="term" value="C:plasma membrane"/>
    <property type="evidence" value="ECO:0007669"/>
    <property type="project" value="UniProtKB-SubCell"/>
</dbReference>
<dbReference type="PANTHER" id="PTHR43185">
    <property type="entry name" value="FERROUS IRON TRANSPORT PROTEIN B"/>
    <property type="match status" value="1"/>
</dbReference>
<dbReference type="InterPro" id="IPR011642">
    <property type="entry name" value="Gate_dom"/>
</dbReference>
<proteinExistence type="inferred from homology"/>
<dbReference type="EMBL" id="CAADFI010000003">
    <property type="protein sequence ID" value="VFJ89107.1"/>
    <property type="molecule type" value="Genomic_DNA"/>
</dbReference>
<evidence type="ECO:0000256" key="2">
    <source>
        <dbReference type="ARBA" id="ARBA00022448"/>
    </source>
</evidence>